<keyword evidence="4 12" id="KW-0547">Nucleotide-binding</keyword>
<dbReference type="Pfam" id="PF00006">
    <property type="entry name" value="ATP-synt_ab"/>
    <property type="match status" value="1"/>
</dbReference>
<dbReference type="GO" id="GO:0046933">
    <property type="term" value="F:proton-transporting ATP synthase activity, rotational mechanism"/>
    <property type="evidence" value="ECO:0007669"/>
    <property type="project" value="InterPro"/>
</dbReference>
<dbReference type="PROSITE" id="PS00152">
    <property type="entry name" value="ATPASE_ALPHA_BETA"/>
    <property type="match status" value="1"/>
</dbReference>
<dbReference type="SUPFAM" id="SSF50615">
    <property type="entry name" value="N-terminal domain of alpha and beta subunits of F1 ATP synthase"/>
    <property type="match status" value="1"/>
</dbReference>
<feature type="coiled-coil region" evidence="13">
    <location>
        <begin position="140"/>
        <end position="167"/>
    </location>
</feature>
<dbReference type="InterPro" id="IPR020003">
    <property type="entry name" value="ATPase_a/bsu_AS"/>
</dbReference>
<keyword evidence="6 12" id="KW-0067">ATP-binding</keyword>
<dbReference type="PANTHER" id="PTHR15184">
    <property type="entry name" value="ATP SYNTHASE"/>
    <property type="match status" value="1"/>
</dbReference>
<evidence type="ECO:0000256" key="12">
    <source>
        <dbReference type="RuleBase" id="RU003553"/>
    </source>
</evidence>
<dbReference type="InterPro" id="IPR024034">
    <property type="entry name" value="ATPase_F1/V1_b/a_C"/>
</dbReference>
<comment type="function">
    <text evidence="12">Produces ATP from ADP in the presence of a proton gradient across the membrane.</text>
</comment>
<name>A0A7S1KNF6_9EUKA</name>
<dbReference type="SUPFAM" id="SSF52540">
    <property type="entry name" value="P-loop containing nucleoside triphosphate hydrolases"/>
    <property type="match status" value="1"/>
</dbReference>
<dbReference type="Pfam" id="PF22919">
    <property type="entry name" value="ATP-synt_VA_C"/>
    <property type="match status" value="1"/>
</dbReference>
<dbReference type="GO" id="GO:0005739">
    <property type="term" value="C:mitochondrion"/>
    <property type="evidence" value="ECO:0007669"/>
    <property type="project" value="GOC"/>
</dbReference>
<keyword evidence="5" id="KW-0375">Hydrogen ion transport</keyword>
<dbReference type="Gene3D" id="2.40.10.170">
    <property type="match status" value="1"/>
</dbReference>
<comment type="catalytic activity">
    <reaction evidence="12">
        <text>ATP + H2O + 4 H(+)(in) = ADP + phosphate + 5 H(+)(out)</text>
        <dbReference type="Rhea" id="RHEA:57720"/>
        <dbReference type="ChEBI" id="CHEBI:15377"/>
        <dbReference type="ChEBI" id="CHEBI:15378"/>
        <dbReference type="ChEBI" id="CHEBI:30616"/>
        <dbReference type="ChEBI" id="CHEBI:43474"/>
        <dbReference type="ChEBI" id="CHEBI:456216"/>
        <dbReference type="EC" id="7.1.2.2"/>
    </reaction>
</comment>
<keyword evidence="13" id="KW-0175">Coiled coil</keyword>
<keyword evidence="7" id="KW-1278">Translocase</keyword>
<evidence type="ECO:0000256" key="13">
    <source>
        <dbReference type="SAM" id="Coils"/>
    </source>
</evidence>
<dbReference type="InterPro" id="IPR055190">
    <property type="entry name" value="ATP-synt_VA_C"/>
</dbReference>
<evidence type="ECO:0000256" key="14">
    <source>
        <dbReference type="SAM" id="MobiDB-lite"/>
    </source>
</evidence>
<dbReference type="InterPro" id="IPR000194">
    <property type="entry name" value="ATPase_F1/V1/A1_a/bsu_nucl-bd"/>
</dbReference>
<comment type="subcellular location">
    <subcellularLocation>
        <location evidence="1">Membrane</location>
    </subcellularLocation>
</comment>
<evidence type="ECO:0000256" key="10">
    <source>
        <dbReference type="ARBA" id="ARBA00023196"/>
    </source>
</evidence>
<dbReference type="SUPFAM" id="SSF47917">
    <property type="entry name" value="C-terminal domain of alpha and beta subunits of F1 ATP synthase"/>
    <property type="match status" value="1"/>
</dbReference>
<feature type="region of interest" description="Disordered" evidence="14">
    <location>
        <begin position="1"/>
        <end position="23"/>
    </location>
</feature>
<dbReference type="GO" id="GO:0045259">
    <property type="term" value="C:proton-transporting ATP synthase complex"/>
    <property type="evidence" value="ECO:0007669"/>
    <property type="project" value="UniProtKB-KW"/>
</dbReference>
<dbReference type="CDD" id="cd01133">
    <property type="entry name" value="F1-ATPase_beta_CD"/>
    <property type="match status" value="1"/>
</dbReference>
<keyword evidence="11 12" id="KW-0066">ATP synthesis</keyword>
<evidence type="ECO:0000256" key="4">
    <source>
        <dbReference type="ARBA" id="ARBA00022741"/>
    </source>
</evidence>
<evidence type="ECO:0000313" key="16">
    <source>
        <dbReference type="EMBL" id="CAD9077637.1"/>
    </source>
</evidence>
<evidence type="ECO:0000256" key="6">
    <source>
        <dbReference type="ARBA" id="ARBA00022840"/>
    </source>
</evidence>
<dbReference type="InterPro" id="IPR003593">
    <property type="entry name" value="AAA+_ATPase"/>
</dbReference>
<sequence length="650" mass="71866">MHATHKIHNAAPNLSFHNNTTHPPTHHSHNLCVSCVCIVRATHKYFSLVPNRLAARRLYSSAIKTFTPERDSVPAPKPSYDPRASQEDENNFEKQFQAMGNTYNPNEEFDDNFLFYLEESKFAQFVKENEANGKLDVVQIEHITKRYKRLRDERKRLEDKWAGYERGYLIGIYGVVVDVKFDSLNTPKIGSCLELFLPRPDGQRVVFEVAHQVAAGELRTLCLASTDGLVRGMEVVDIRADITVPVGREVLGRVLNVLGDPIDGRGPIGEKKRYSAVRDAPSVLEIAPSNEVLETGIKVVDAVVPFPKGGKIGLFGGAGVGKTVVVMELINNVAIHGGGFSVFTGVGERTREGTDLLLEMIESKVIIPNGESKAVLIYGQMNEPPGCRMRVAQTGMAVAEYFRDEEGRDVLLFIDNVFRFTQAGAEISALLGRIPSAVGYQPNLSTDIGELQERITSTTKGSVTAVQAVYIPADDITDPAPSTLFQHIEANVVLDRKVAQTGIYPAVNPTESESAFVNPFYIGAFHYETAFSCKTMIMQYNKLKDIIAIMGMEELSDADRTTVERARRMLKYFSQPFEVASAFTGMAGHYVDAKQSVEDLRDIMEGKYDKIPEAAFMYGGSMETIIGAARKIAEKQRKTASAKKSTTEEA</sequence>
<comment type="similarity">
    <text evidence="2">Belongs to the ATPase alpha/beta chains family.</text>
</comment>
<evidence type="ECO:0000256" key="11">
    <source>
        <dbReference type="ARBA" id="ARBA00023310"/>
    </source>
</evidence>
<dbReference type="EMBL" id="HBGD01001094">
    <property type="protein sequence ID" value="CAD9077637.1"/>
    <property type="molecule type" value="Transcribed_RNA"/>
</dbReference>
<evidence type="ECO:0000256" key="2">
    <source>
        <dbReference type="ARBA" id="ARBA00008936"/>
    </source>
</evidence>
<evidence type="ECO:0000256" key="7">
    <source>
        <dbReference type="ARBA" id="ARBA00022967"/>
    </source>
</evidence>
<evidence type="ECO:0000256" key="1">
    <source>
        <dbReference type="ARBA" id="ARBA00004370"/>
    </source>
</evidence>
<evidence type="ECO:0000256" key="8">
    <source>
        <dbReference type="ARBA" id="ARBA00023065"/>
    </source>
</evidence>
<proteinExistence type="inferred from homology"/>
<dbReference type="PANTHER" id="PTHR15184:SF71">
    <property type="entry name" value="ATP SYNTHASE SUBUNIT BETA, MITOCHONDRIAL"/>
    <property type="match status" value="1"/>
</dbReference>
<gene>
    <name evidence="16" type="ORF">PCOS0759_LOCUS869</name>
</gene>
<dbReference type="InterPro" id="IPR004100">
    <property type="entry name" value="ATPase_F1/V1/A1_a/bsu_N"/>
</dbReference>
<dbReference type="AlphaFoldDB" id="A0A7S1KNF6"/>
<dbReference type="Gene3D" id="3.40.50.300">
    <property type="entry name" value="P-loop containing nucleotide triphosphate hydrolases"/>
    <property type="match status" value="1"/>
</dbReference>
<dbReference type="GO" id="GO:0005524">
    <property type="term" value="F:ATP binding"/>
    <property type="evidence" value="ECO:0007669"/>
    <property type="project" value="UniProtKB-KW"/>
</dbReference>
<evidence type="ECO:0000256" key="9">
    <source>
        <dbReference type="ARBA" id="ARBA00023136"/>
    </source>
</evidence>
<dbReference type="HAMAP" id="MF_01347">
    <property type="entry name" value="ATP_synth_beta_bact"/>
    <property type="match status" value="1"/>
</dbReference>
<evidence type="ECO:0000256" key="5">
    <source>
        <dbReference type="ARBA" id="ARBA00022781"/>
    </source>
</evidence>
<keyword evidence="3" id="KW-0813">Transport</keyword>
<keyword evidence="10 12" id="KW-0139">CF(1)</keyword>
<comment type="subunit">
    <text evidence="12">F-type ATPases have 2 components, CF(1) - the catalytic core - and CF(0) - the membrane proton channel. CF(1) and CF(0) have multiple subunits.</text>
</comment>
<dbReference type="GO" id="GO:0042776">
    <property type="term" value="P:proton motive force-driven mitochondrial ATP synthesis"/>
    <property type="evidence" value="ECO:0007669"/>
    <property type="project" value="TreeGrafter"/>
</dbReference>
<dbReference type="InterPro" id="IPR050053">
    <property type="entry name" value="ATPase_alpha/beta_chains"/>
</dbReference>
<protein>
    <recommendedName>
        <fullName evidence="12">ATP synthase subunit beta</fullName>
        <ecNumber evidence="12">7.1.2.2</ecNumber>
    </recommendedName>
</protein>
<feature type="domain" description="AAA+ ATPase" evidence="15">
    <location>
        <begin position="308"/>
        <end position="494"/>
    </location>
</feature>
<dbReference type="EC" id="7.1.2.2" evidence="12"/>
<dbReference type="Pfam" id="PF02874">
    <property type="entry name" value="ATP-synt_ab_N"/>
    <property type="match status" value="1"/>
</dbReference>
<accession>A0A7S1KNF6</accession>
<dbReference type="InterPro" id="IPR036121">
    <property type="entry name" value="ATPase_F1/V1/A1_a/bsu_N_sf"/>
</dbReference>
<keyword evidence="9" id="KW-0472">Membrane</keyword>
<dbReference type="InterPro" id="IPR027417">
    <property type="entry name" value="P-loop_NTPase"/>
</dbReference>
<evidence type="ECO:0000256" key="3">
    <source>
        <dbReference type="ARBA" id="ARBA00022448"/>
    </source>
</evidence>
<organism evidence="16">
    <name type="scientific">Percolomonas cosmopolitus</name>
    <dbReference type="NCBI Taxonomy" id="63605"/>
    <lineage>
        <taxon>Eukaryota</taxon>
        <taxon>Discoba</taxon>
        <taxon>Heterolobosea</taxon>
        <taxon>Tetramitia</taxon>
        <taxon>Eutetramitia</taxon>
        <taxon>Percolomonadidae</taxon>
        <taxon>Percolomonas</taxon>
    </lineage>
</organism>
<dbReference type="NCBIfam" id="TIGR01039">
    <property type="entry name" value="atpD"/>
    <property type="match status" value="1"/>
</dbReference>
<feature type="region of interest" description="Disordered" evidence="14">
    <location>
        <begin position="69"/>
        <end position="89"/>
    </location>
</feature>
<evidence type="ECO:0000259" key="15">
    <source>
        <dbReference type="SMART" id="SM00382"/>
    </source>
</evidence>
<keyword evidence="8" id="KW-0406">Ion transport</keyword>
<dbReference type="Gene3D" id="1.10.1140.10">
    <property type="entry name" value="Bovine Mitochondrial F1-atpase, Atp Synthase Beta Chain, Chain D, domain 3"/>
    <property type="match status" value="1"/>
</dbReference>
<dbReference type="InterPro" id="IPR005722">
    <property type="entry name" value="ATP_synth_F1_bsu"/>
</dbReference>
<dbReference type="SMART" id="SM00382">
    <property type="entry name" value="AAA"/>
    <property type="match status" value="1"/>
</dbReference>
<reference evidence="16" key="1">
    <citation type="submission" date="2021-01" db="EMBL/GenBank/DDBJ databases">
        <authorList>
            <person name="Corre E."/>
            <person name="Pelletier E."/>
            <person name="Niang G."/>
            <person name="Scheremetjew M."/>
            <person name="Finn R."/>
            <person name="Kale V."/>
            <person name="Holt S."/>
            <person name="Cochrane G."/>
            <person name="Meng A."/>
            <person name="Brown T."/>
            <person name="Cohen L."/>
        </authorList>
    </citation>
    <scope>NUCLEOTIDE SEQUENCE</scope>
    <source>
        <strain evidence="16">WS</strain>
    </source>
</reference>